<dbReference type="AlphaFoldDB" id="A0A0G4PVG0"/>
<proteinExistence type="predicted"/>
<evidence type="ECO:0000256" key="1">
    <source>
        <dbReference type="SAM" id="MobiDB-lite"/>
    </source>
</evidence>
<evidence type="ECO:0000313" key="2">
    <source>
        <dbReference type="EMBL" id="CRL30142.1"/>
    </source>
</evidence>
<reference evidence="2 3" key="1">
    <citation type="journal article" date="2014" name="Nat. Commun.">
        <title>Multiple recent horizontal transfers of a large genomic region in cheese making fungi.</title>
        <authorList>
            <person name="Cheeseman K."/>
            <person name="Ropars J."/>
            <person name="Renault P."/>
            <person name="Dupont J."/>
            <person name="Gouzy J."/>
            <person name="Branca A."/>
            <person name="Abraham A.L."/>
            <person name="Ceppi M."/>
            <person name="Conseiller E."/>
            <person name="Debuchy R."/>
            <person name="Malagnac F."/>
            <person name="Goarin A."/>
            <person name="Silar P."/>
            <person name="Lacoste S."/>
            <person name="Sallet E."/>
            <person name="Bensimon A."/>
            <person name="Giraud T."/>
            <person name="Brygoo Y."/>
        </authorList>
    </citation>
    <scope>NUCLEOTIDE SEQUENCE [LARGE SCALE GENOMIC DNA]</scope>
    <source>
        <strain evidence="3">FM 013</strain>
    </source>
</reference>
<accession>A0A0G4PVG0</accession>
<protein>
    <submittedName>
        <fullName evidence="2">Str. FM013</fullName>
    </submittedName>
</protein>
<name>A0A0G4PVG0_PENC3</name>
<feature type="region of interest" description="Disordered" evidence="1">
    <location>
        <begin position="1"/>
        <end position="82"/>
    </location>
</feature>
<dbReference type="EMBL" id="HG793178">
    <property type="protein sequence ID" value="CRL30142.1"/>
    <property type="molecule type" value="Genomic_DNA"/>
</dbReference>
<dbReference type="Proteomes" id="UP000053732">
    <property type="component" value="Unassembled WGS sequence"/>
</dbReference>
<sequence length="146" mass="15869">MKAFHAAAPIVPNPADGEVPQAGWGAGHVEEAPGNAGRQAPQDGAADATPRVNGGEEERQAAAGAGGTAPPLAPGQIGPNHARNVALKRWRRERQSAEEMESRRRRIEAEILRDHVDLQVERRMTARYYHLLCSTHTITSISLLEW</sequence>
<evidence type="ECO:0000313" key="3">
    <source>
        <dbReference type="Proteomes" id="UP000053732"/>
    </source>
</evidence>
<keyword evidence="3" id="KW-1185">Reference proteome</keyword>
<gene>
    <name evidence="2" type="ORF">PCAMFM013_S045g000008</name>
</gene>
<organism evidence="2 3">
    <name type="scientific">Penicillium camemberti (strain FM 013)</name>
    <dbReference type="NCBI Taxonomy" id="1429867"/>
    <lineage>
        <taxon>Eukaryota</taxon>
        <taxon>Fungi</taxon>
        <taxon>Dikarya</taxon>
        <taxon>Ascomycota</taxon>
        <taxon>Pezizomycotina</taxon>
        <taxon>Eurotiomycetes</taxon>
        <taxon>Eurotiomycetidae</taxon>
        <taxon>Eurotiales</taxon>
        <taxon>Aspergillaceae</taxon>
        <taxon>Penicillium</taxon>
    </lineage>
</organism>